<dbReference type="GO" id="GO:0017156">
    <property type="term" value="P:calcium-ion regulated exocytosis"/>
    <property type="evidence" value="ECO:0007669"/>
    <property type="project" value="TreeGrafter"/>
</dbReference>
<sequence>DPGSYPPGHLGRVFLTLHYHSNTEKLLVGLLRIKNHPSRTFGSTNACDPYVRLSVLPDERRYLQTKLKKKTCNPVFDEHFGFH</sequence>
<dbReference type="GO" id="GO:0070382">
    <property type="term" value="C:exocytic vesicle"/>
    <property type="evidence" value="ECO:0007669"/>
    <property type="project" value="TreeGrafter"/>
</dbReference>
<comment type="caution">
    <text evidence="2">The sequence shown here is derived from an EMBL/GenBank/DDBJ whole genome shotgun (WGS) entry which is preliminary data.</text>
</comment>
<evidence type="ECO:0000313" key="3">
    <source>
        <dbReference type="Proteomes" id="UP001381693"/>
    </source>
</evidence>
<feature type="non-terminal residue" evidence="2">
    <location>
        <position position="1"/>
    </location>
</feature>
<feature type="non-terminal residue" evidence="2">
    <location>
        <position position="83"/>
    </location>
</feature>
<accession>A0AAN8XD35</accession>
<dbReference type="GO" id="GO:0005886">
    <property type="term" value="C:plasma membrane"/>
    <property type="evidence" value="ECO:0007669"/>
    <property type="project" value="TreeGrafter"/>
</dbReference>
<gene>
    <name evidence="2" type="primary">SYT15</name>
    <name evidence="2" type="ORF">SK128_026797</name>
</gene>
<feature type="domain" description="C2" evidence="1">
    <location>
        <begin position="9"/>
        <end position="83"/>
    </location>
</feature>
<evidence type="ECO:0000259" key="1">
    <source>
        <dbReference type="PROSITE" id="PS50004"/>
    </source>
</evidence>
<dbReference type="PROSITE" id="PS50004">
    <property type="entry name" value="C2"/>
    <property type="match status" value="1"/>
</dbReference>
<protein>
    <submittedName>
        <fullName evidence="2">C2 domain</fullName>
    </submittedName>
</protein>
<dbReference type="GO" id="GO:0030276">
    <property type="term" value="F:clathrin binding"/>
    <property type="evidence" value="ECO:0007669"/>
    <property type="project" value="TreeGrafter"/>
</dbReference>
<dbReference type="Proteomes" id="UP001381693">
    <property type="component" value="Unassembled WGS sequence"/>
</dbReference>
<name>A0AAN8XD35_HALRR</name>
<dbReference type="GO" id="GO:0000149">
    <property type="term" value="F:SNARE binding"/>
    <property type="evidence" value="ECO:0007669"/>
    <property type="project" value="TreeGrafter"/>
</dbReference>
<dbReference type="Gene3D" id="2.60.40.150">
    <property type="entry name" value="C2 domain"/>
    <property type="match status" value="1"/>
</dbReference>
<dbReference type="InterPro" id="IPR000008">
    <property type="entry name" value="C2_dom"/>
</dbReference>
<dbReference type="SUPFAM" id="SSF49562">
    <property type="entry name" value="C2 domain (Calcium/lipid-binding domain, CaLB)"/>
    <property type="match status" value="1"/>
</dbReference>
<proteinExistence type="predicted"/>
<organism evidence="2 3">
    <name type="scientific">Halocaridina rubra</name>
    <name type="common">Hawaiian red shrimp</name>
    <dbReference type="NCBI Taxonomy" id="373956"/>
    <lineage>
        <taxon>Eukaryota</taxon>
        <taxon>Metazoa</taxon>
        <taxon>Ecdysozoa</taxon>
        <taxon>Arthropoda</taxon>
        <taxon>Crustacea</taxon>
        <taxon>Multicrustacea</taxon>
        <taxon>Malacostraca</taxon>
        <taxon>Eumalacostraca</taxon>
        <taxon>Eucarida</taxon>
        <taxon>Decapoda</taxon>
        <taxon>Pleocyemata</taxon>
        <taxon>Caridea</taxon>
        <taxon>Atyoidea</taxon>
        <taxon>Atyidae</taxon>
        <taxon>Halocaridina</taxon>
    </lineage>
</organism>
<dbReference type="GO" id="GO:0005509">
    <property type="term" value="F:calcium ion binding"/>
    <property type="evidence" value="ECO:0007669"/>
    <property type="project" value="TreeGrafter"/>
</dbReference>
<dbReference type="InterPro" id="IPR035892">
    <property type="entry name" value="C2_domain_sf"/>
</dbReference>
<reference evidence="2 3" key="1">
    <citation type="submission" date="2023-11" db="EMBL/GenBank/DDBJ databases">
        <title>Halocaridina rubra genome assembly.</title>
        <authorList>
            <person name="Smith C."/>
        </authorList>
    </citation>
    <scope>NUCLEOTIDE SEQUENCE [LARGE SCALE GENOMIC DNA]</scope>
    <source>
        <strain evidence="2">EP-1</strain>
        <tissue evidence="2">Whole</tissue>
    </source>
</reference>
<keyword evidence="3" id="KW-1185">Reference proteome</keyword>
<dbReference type="PANTHER" id="PTHR10024:SF234">
    <property type="entry name" value="SYNAPTOTAGMIN-15-RELATED"/>
    <property type="match status" value="1"/>
</dbReference>
<dbReference type="Pfam" id="PF00168">
    <property type="entry name" value="C2"/>
    <property type="match status" value="1"/>
</dbReference>
<dbReference type="PANTHER" id="PTHR10024">
    <property type="entry name" value="SYNAPTOTAGMIN"/>
    <property type="match status" value="1"/>
</dbReference>
<evidence type="ECO:0000313" key="2">
    <source>
        <dbReference type="EMBL" id="KAK7081972.1"/>
    </source>
</evidence>
<dbReference type="AlphaFoldDB" id="A0AAN8XD35"/>
<dbReference type="GO" id="GO:0005544">
    <property type="term" value="F:calcium-dependent phospholipid binding"/>
    <property type="evidence" value="ECO:0007669"/>
    <property type="project" value="TreeGrafter"/>
</dbReference>
<dbReference type="GO" id="GO:0001786">
    <property type="term" value="F:phosphatidylserine binding"/>
    <property type="evidence" value="ECO:0007669"/>
    <property type="project" value="TreeGrafter"/>
</dbReference>
<dbReference type="EMBL" id="JAXCGZ010004309">
    <property type="protein sequence ID" value="KAK7081972.1"/>
    <property type="molecule type" value="Genomic_DNA"/>
</dbReference>